<feature type="binding site" description="axial binding residue" evidence="13">
    <location>
        <position position="111"/>
    </location>
    <ligand>
        <name>heme c</name>
        <dbReference type="ChEBI" id="CHEBI:61717"/>
        <label>2</label>
    </ligand>
    <ligandPart>
        <name>Fe</name>
        <dbReference type="ChEBI" id="CHEBI:18248"/>
    </ligandPart>
</feature>
<evidence type="ECO:0000313" key="16">
    <source>
        <dbReference type="Proteomes" id="UP000333665"/>
    </source>
</evidence>
<evidence type="ECO:0000256" key="6">
    <source>
        <dbReference type="ARBA" id="ARBA00022723"/>
    </source>
</evidence>
<keyword evidence="8" id="KW-0574">Periplasm</keyword>
<sequence>MMKKKTILLGSVAIMFLVACALNSGVSSEQIGLRKASLENENKVALVDASFTALQPGESVLFERSFENAPPLISHTIEDMLPITKDNNTCLSCHDKAIATDVGATPLPASHYYDFRTNKTTGDAISDSRFNCTQCHVPQSDAKPLVGNSFKAEFKNEGLKNRSNLIDVINEGVE</sequence>
<dbReference type="Gene3D" id="1.10.1130.10">
    <property type="entry name" value="Flavocytochrome C3, Chain A"/>
    <property type="match status" value="1"/>
</dbReference>
<accession>A0A3H9U743</accession>
<feature type="binding site" description="covalent" evidence="12">
    <location>
        <position position="132"/>
    </location>
    <ligand>
        <name>heme c</name>
        <dbReference type="ChEBI" id="CHEBI:61717"/>
        <label>2</label>
    </ligand>
</feature>
<feature type="chain" id="PRO_5041077280" description="Periplasmic nitrate reductase, electron transfer subunit" evidence="14">
    <location>
        <begin position="22"/>
        <end position="174"/>
    </location>
</feature>
<dbReference type="RefSeq" id="WP_096569284.1">
    <property type="nucleotide sequence ID" value="NZ_AP028341.1"/>
</dbReference>
<evidence type="ECO:0000256" key="7">
    <source>
        <dbReference type="ARBA" id="ARBA00022729"/>
    </source>
</evidence>
<dbReference type="InterPro" id="IPR005591">
    <property type="entry name" value="NapB"/>
</dbReference>
<dbReference type="GO" id="GO:0042597">
    <property type="term" value="C:periplasmic space"/>
    <property type="evidence" value="ECO:0007669"/>
    <property type="project" value="UniProtKB-SubCell"/>
</dbReference>
<feature type="binding site" description="covalent" evidence="12">
    <location>
        <position position="90"/>
    </location>
    <ligand>
        <name>heme c</name>
        <dbReference type="ChEBI" id="CHEBI:61717"/>
        <label>1</label>
    </ligand>
</feature>
<comment type="caution">
    <text evidence="15">The sequence shown here is derived from an EMBL/GenBank/DDBJ whole genome shotgun (WGS) entry which is preliminary data.</text>
</comment>
<dbReference type="PANTHER" id="PTHR38604:SF1">
    <property type="entry name" value="PERIPLASMIC NITRATE REDUCTASE, ELECTRON TRANSFER SUBUNIT"/>
    <property type="match status" value="1"/>
</dbReference>
<name>A0A3H9U743_CAMCO</name>
<evidence type="ECO:0000256" key="10">
    <source>
        <dbReference type="ARBA" id="ARBA00023004"/>
    </source>
</evidence>
<dbReference type="PROSITE" id="PS51257">
    <property type="entry name" value="PROKAR_LIPOPROTEIN"/>
    <property type="match status" value="1"/>
</dbReference>
<dbReference type="PIRSF" id="PIRSF006105">
    <property type="entry name" value="NapB"/>
    <property type="match status" value="1"/>
</dbReference>
<keyword evidence="5 12" id="KW-0349">Heme</keyword>
<comment type="similarity">
    <text evidence="2">Belongs to the NapB family.</text>
</comment>
<dbReference type="AlphaFoldDB" id="A0A3H9U743"/>
<feature type="binding site" description="axial binding residue" evidence="13">
    <location>
        <position position="75"/>
    </location>
    <ligand>
        <name>heme c</name>
        <dbReference type="ChEBI" id="CHEBI:61717"/>
        <label>1</label>
    </ligand>
    <ligandPart>
        <name>Fe</name>
        <dbReference type="ChEBI" id="CHEBI:18248"/>
    </ligandPart>
</feature>
<feature type="binding site" description="axial binding residue" evidence="13">
    <location>
        <position position="94"/>
    </location>
    <ligand>
        <name>heme c</name>
        <dbReference type="ChEBI" id="CHEBI:61717"/>
        <label>1</label>
    </ligand>
    <ligandPart>
        <name>Fe</name>
        <dbReference type="ChEBI" id="CHEBI:18248"/>
    </ligandPart>
</feature>
<dbReference type="PANTHER" id="PTHR38604">
    <property type="entry name" value="PERIPLASMIC NITRATE REDUCTASE, ELECTRON TRANSFER SUBUNIT"/>
    <property type="match status" value="1"/>
</dbReference>
<feature type="binding site" description="covalent" evidence="12">
    <location>
        <position position="93"/>
    </location>
    <ligand>
        <name>heme c</name>
        <dbReference type="ChEBI" id="CHEBI:61717"/>
        <label>1</label>
    </ligand>
</feature>
<evidence type="ECO:0000256" key="2">
    <source>
        <dbReference type="ARBA" id="ARBA00007368"/>
    </source>
</evidence>
<evidence type="ECO:0000256" key="5">
    <source>
        <dbReference type="ARBA" id="ARBA00022617"/>
    </source>
</evidence>
<evidence type="ECO:0000256" key="8">
    <source>
        <dbReference type="ARBA" id="ARBA00022764"/>
    </source>
</evidence>
<comment type="subcellular location">
    <subcellularLocation>
        <location evidence="1">Periplasm</location>
    </subcellularLocation>
</comment>
<feature type="signal peptide" evidence="14">
    <location>
        <begin position="1"/>
        <end position="21"/>
    </location>
</feature>
<keyword evidence="10 13" id="KW-0408">Iron</keyword>
<feature type="binding site" description="covalent" evidence="12">
    <location>
        <position position="135"/>
    </location>
    <ligand>
        <name>heme c</name>
        <dbReference type="ChEBI" id="CHEBI:61717"/>
        <label>2</label>
    </ligand>
</feature>
<keyword evidence="7 14" id="KW-0732">Signal</keyword>
<evidence type="ECO:0000256" key="1">
    <source>
        <dbReference type="ARBA" id="ARBA00004418"/>
    </source>
</evidence>
<dbReference type="GO" id="GO:0009061">
    <property type="term" value="P:anaerobic respiration"/>
    <property type="evidence" value="ECO:0007669"/>
    <property type="project" value="InterPro"/>
</dbReference>
<dbReference type="Pfam" id="PF03892">
    <property type="entry name" value="NapB"/>
    <property type="match status" value="1"/>
</dbReference>
<gene>
    <name evidence="15" type="ORF">DYF97_06655</name>
</gene>
<organism evidence="15 16">
    <name type="scientific">Campylobacter coli</name>
    <dbReference type="NCBI Taxonomy" id="195"/>
    <lineage>
        <taxon>Bacteria</taxon>
        <taxon>Pseudomonadati</taxon>
        <taxon>Campylobacterota</taxon>
        <taxon>Epsilonproteobacteria</taxon>
        <taxon>Campylobacterales</taxon>
        <taxon>Campylobacteraceae</taxon>
        <taxon>Campylobacter</taxon>
    </lineage>
</organism>
<evidence type="ECO:0000256" key="14">
    <source>
        <dbReference type="SAM" id="SignalP"/>
    </source>
</evidence>
<proteinExistence type="inferred from homology"/>
<keyword evidence="9" id="KW-0249">Electron transport</keyword>
<dbReference type="Proteomes" id="UP000333665">
    <property type="component" value="Unassembled WGS sequence"/>
</dbReference>
<keyword evidence="4" id="KW-0813">Transport</keyword>
<keyword evidence="6 13" id="KW-0479">Metal-binding</keyword>
<evidence type="ECO:0000256" key="9">
    <source>
        <dbReference type="ARBA" id="ARBA00022982"/>
    </source>
</evidence>
<comment type="PTM">
    <text evidence="12">Binds 2 heme C groups per subunit.</text>
</comment>
<evidence type="ECO:0000256" key="11">
    <source>
        <dbReference type="ARBA" id="ARBA00031832"/>
    </source>
</evidence>
<protein>
    <recommendedName>
        <fullName evidence="3">Periplasmic nitrate reductase, electron transfer subunit</fullName>
    </recommendedName>
    <alternativeName>
        <fullName evidence="11">Diheme cytochrome c NapB</fullName>
    </alternativeName>
</protein>
<dbReference type="InterPro" id="IPR036280">
    <property type="entry name" value="Multihaem_cyt_sf"/>
</dbReference>
<evidence type="ECO:0000256" key="4">
    <source>
        <dbReference type="ARBA" id="ARBA00022448"/>
    </source>
</evidence>
<dbReference type="EMBL" id="AACRQU010000015">
    <property type="protein sequence ID" value="EAL8417044.1"/>
    <property type="molecule type" value="Genomic_DNA"/>
</dbReference>
<reference evidence="15 16" key="1">
    <citation type="submission" date="2018-08" db="EMBL/GenBank/DDBJ databases">
        <authorList>
            <consortium name="NARMS: The National Antimicrobial Resistance Monitoring System"/>
        </authorList>
    </citation>
    <scope>NUCLEOTIDE SEQUENCE [LARGE SCALE GENOMIC DNA]</scope>
    <source>
        <strain evidence="15 16">FSIS11812579</strain>
    </source>
</reference>
<dbReference type="GO" id="GO:0046872">
    <property type="term" value="F:metal ion binding"/>
    <property type="evidence" value="ECO:0007669"/>
    <property type="project" value="UniProtKB-KW"/>
</dbReference>
<feature type="binding site" description="axial binding residue" evidence="13">
    <location>
        <position position="136"/>
    </location>
    <ligand>
        <name>heme c</name>
        <dbReference type="ChEBI" id="CHEBI:61717"/>
        <label>2</label>
    </ligand>
    <ligandPart>
        <name>Fe</name>
        <dbReference type="ChEBI" id="CHEBI:18248"/>
    </ligandPart>
</feature>
<dbReference type="SUPFAM" id="SSF48695">
    <property type="entry name" value="Multiheme cytochromes"/>
    <property type="match status" value="1"/>
</dbReference>
<evidence type="ECO:0000313" key="15">
    <source>
        <dbReference type="EMBL" id="EAL8417044.1"/>
    </source>
</evidence>
<evidence type="ECO:0000256" key="12">
    <source>
        <dbReference type="PIRSR" id="PIRSR006105-1"/>
    </source>
</evidence>
<evidence type="ECO:0000256" key="13">
    <source>
        <dbReference type="PIRSR" id="PIRSR006105-2"/>
    </source>
</evidence>
<evidence type="ECO:0000256" key="3">
    <source>
        <dbReference type="ARBA" id="ARBA00013773"/>
    </source>
</evidence>